<gene>
    <name evidence="2" type="ORF">MNBD_GAMMA17-3</name>
</gene>
<dbReference type="EMBL" id="UOFQ01000064">
    <property type="protein sequence ID" value="VAW87415.1"/>
    <property type="molecule type" value="Genomic_DNA"/>
</dbReference>
<name>A0A3B0Z2A8_9ZZZZ</name>
<feature type="region of interest" description="Disordered" evidence="1">
    <location>
        <begin position="50"/>
        <end position="72"/>
    </location>
</feature>
<reference evidence="2" key="1">
    <citation type="submission" date="2018-06" db="EMBL/GenBank/DDBJ databases">
        <authorList>
            <person name="Zhirakovskaya E."/>
        </authorList>
    </citation>
    <scope>NUCLEOTIDE SEQUENCE</scope>
</reference>
<feature type="compositionally biased region" description="Polar residues" evidence="1">
    <location>
        <begin position="62"/>
        <end position="72"/>
    </location>
</feature>
<sequence length="72" mass="7994">MNKKTAVLNYIMRRQRNRRIKITLFAVVIAGLMGWALTYSQQQAFSLTQPTVGQANKPPTAADSNKASPSKD</sequence>
<accession>A0A3B0Z2A8</accession>
<proteinExistence type="predicted"/>
<protein>
    <submittedName>
        <fullName evidence="2">Uncharacterized protein</fullName>
    </submittedName>
</protein>
<organism evidence="2">
    <name type="scientific">hydrothermal vent metagenome</name>
    <dbReference type="NCBI Taxonomy" id="652676"/>
    <lineage>
        <taxon>unclassified sequences</taxon>
        <taxon>metagenomes</taxon>
        <taxon>ecological metagenomes</taxon>
    </lineage>
</organism>
<evidence type="ECO:0000313" key="2">
    <source>
        <dbReference type="EMBL" id="VAW87415.1"/>
    </source>
</evidence>
<dbReference type="AlphaFoldDB" id="A0A3B0Z2A8"/>
<evidence type="ECO:0000256" key="1">
    <source>
        <dbReference type="SAM" id="MobiDB-lite"/>
    </source>
</evidence>